<organism evidence="9 10">
    <name type="scientific">Drechslerella dactyloides</name>
    <name type="common">Nematode-trapping fungus</name>
    <name type="synonym">Arthrobotrys dactyloides</name>
    <dbReference type="NCBI Taxonomy" id="74499"/>
    <lineage>
        <taxon>Eukaryota</taxon>
        <taxon>Fungi</taxon>
        <taxon>Dikarya</taxon>
        <taxon>Ascomycota</taxon>
        <taxon>Pezizomycotina</taxon>
        <taxon>Orbiliomycetes</taxon>
        <taxon>Orbiliales</taxon>
        <taxon>Orbiliaceae</taxon>
        <taxon>Drechslerella</taxon>
    </lineage>
</organism>
<keyword evidence="3 8" id="KW-0349">Heme</keyword>
<evidence type="ECO:0000256" key="4">
    <source>
        <dbReference type="ARBA" id="ARBA00022723"/>
    </source>
</evidence>
<dbReference type="InterPro" id="IPR002974">
    <property type="entry name" value="Cyt_P450_E_CYP52_ascomycetes"/>
</dbReference>
<dbReference type="GO" id="GO:0016712">
    <property type="term" value="F:oxidoreductase activity, acting on paired donors, with incorporation or reduction of molecular oxygen, reduced flavin or flavoprotein as one donor, and incorporation of one atom of oxygen"/>
    <property type="evidence" value="ECO:0007669"/>
    <property type="project" value="InterPro"/>
</dbReference>
<dbReference type="SUPFAM" id="SSF48264">
    <property type="entry name" value="Cytochrome P450"/>
    <property type="match status" value="1"/>
</dbReference>
<dbReference type="InterPro" id="IPR047146">
    <property type="entry name" value="Cyt_P450_E_CYP52_fungi"/>
</dbReference>
<dbReference type="EMBL" id="JAQGDS010000001">
    <property type="protein sequence ID" value="KAJ6264443.1"/>
    <property type="molecule type" value="Genomic_DNA"/>
</dbReference>
<dbReference type="PRINTS" id="PR00385">
    <property type="entry name" value="P450"/>
</dbReference>
<keyword evidence="7 8" id="KW-0503">Monooxygenase</keyword>
<gene>
    <name evidence="9" type="ORF">Dda_0589</name>
</gene>
<dbReference type="CDD" id="cd11063">
    <property type="entry name" value="CYP52"/>
    <property type="match status" value="1"/>
</dbReference>
<evidence type="ECO:0000313" key="10">
    <source>
        <dbReference type="Proteomes" id="UP001221413"/>
    </source>
</evidence>
<protein>
    <submittedName>
        <fullName evidence="9">Cytochrome P450</fullName>
    </submittedName>
</protein>
<proteinExistence type="inferred from homology"/>
<comment type="caution">
    <text evidence="9">The sequence shown here is derived from an EMBL/GenBank/DDBJ whole genome shotgun (WGS) entry which is preliminary data.</text>
</comment>
<evidence type="ECO:0000256" key="5">
    <source>
        <dbReference type="ARBA" id="ARBA00023002"/>
    </source>
</evidence>
<dbReference type="InterPro" id="IPR001128">
    <property type="entry name" value="Cyt_P450"/>
</dbReference>
<dbReference type="Pfam" id="PF00067">
    <property type="entry name" value="p450"/>
    <property type="match status" value="1"/>
</dbReference>
<accession>A0AAD6NP76</accession>
<keyword evidence="10" id="KW-1185">Reference proteome</keyword>
<dbReference type="Proteomes" id="UP001221413">
    <property type="component" value="Unassembled WGS sequence"/>
</dbReference>
<dbReference type="Gene3D" id="1.10.630.10">
    <property type="entry name" value="Cytochrome P450"/>
    <property type="match status" value="1"/>
</dbReference>
<sequence>MDPLNTKHILYTQFDTFLAGPSKKGPFTGFVNDSIFVEDGERWSFHRALLRPQFARQHIAHLDNLEVITNDLLKCIPGDGTSVDLQQYFLDVALDSATALFFGESAGAVQHRLALLRGETPDHPWGAKFSSAFDICQALLLIKFFYRNFHAWYNPQELIDAKKECFGIVDNFIHKAIRKHGKAARAAKASKPDVEADETGSKRRYIFLEELVKYSEDVELLRGTIIGLLVAGRGPIAKTLAFTFHCLVRYPEAQEKLRKEIYEHFGSEFDRSRITFESLKACKYLRWVIDESLRLYPSVPFDARTASKDTYLPHGGGPDGMSPIFIPKGSAVEYVPYAAHRRLDIFGPDANWFRPERFETLSQEMARGTEHGAWTYIPFNAGPRTCVGQQMSLTEVSYVIVRMFQHFEKFENGEFSQFVKLDMSLNMGLGGQGARVRSFAK</sequence>
<evidence type="ECO:0000256" key="3">
    <source>
        <dbReference type="ARBA" id="ARBA00022617"/>
    </source>
</evidence>
<dbReference type="GO" id="GO:0005506">
    <property type="term" value="F:iron ion binding"/>
    <property type="evidence" value="ECO:0007669"/>
    <property type="project" value="InterPro"/>
</dbReference>
<evidence type="ECO:0000256" key="8">
    <source>
        <dbReference type="RuleBase" id="RU000461"/>
    </source>
</evidence>
<reference evidence="9" key="1">
    <citation type="submission" date="2023-01" db="EMBL/GenBank/DDBJ databases">
        <title>The chitinases involved in constricting ring structure development in the nematode-trapping fungus Drechslerella dactyloides.</title>
        <authorList>
            <person name="Wang R."/>
            <person name="Zhang L."/>
            <person name="Tang P."/>
            <person name="Li S."/>
            <person name="Liang L."/>
        </authorList>
    </citation>
    <scope>NUCLEOTIDE SEQUENCE</scope>
    <source>
        <strain evidence="9">YMF1.00031</strain>
    </source>
</reference>
<dbReference type="InterPro" id="IPR036396">
    <property type="entry name" value="Cyt_P450_sf"/>
</dbReference>
<comment type="cofactor">
    <cofactor evidence="1">
        <name>heme</name>
        <dbReference type="ChEBI" id="CHEBI:30413"/>
    </cofactor>
</comment>
<keyword evidence="5 8" id="KW-0560">Oxidoreductase</keyword>
<keyword evidence="6 8" id="KW-0408">Iron</keyword>
<evidence type="ECO:0000256" key="7">
    <source>
        <dbReference type="ARBA" id="ARBA00023033"/>
    </source>
</evidence>
<dbReference type="PANTHER" id="PTHR24287">
    <property type="entry name" value="P450, PUTATIVE (EUROFUNG)-RELATED"/>
    <property type="match status" value="1"/>
</dbReference>
<evidence type="ECO:0000256" key="1">
    <source>
        <dbReference type="ARBA" id="ARBA00001971"/>
    </source>
</evidence>
<evidence type="ECO:0000313" key="9">
    <source>
        <dbReference type="EMBL" id="KAJ6264443.1"/>
    </source>
</evidence>
<dbReference type="AlphaFoldDB" id="A0AAD6NP76"/>
<dbReference type="PANTHER" id="PTHR24287:SF1">
    <property type="entry name" value="P450, PUTATIVE (EUROFUNG)-RELATED"/>
    <property type="match status" value="1"/>
</dbReference>
<dbReference type="PRINTS" id="PR01239">
    <property type="entry name" value="EP450IICYP52"/>
</dbReference>
<evidence type="ECO:0000256" key="2">
    <source>
        <dbReference type="ARBA" id="ARBA00010617"/>
    </source>
</evidence>
<dbReference type="InterPro" id="IPR017972">
    <property type="entry name" value="Cyt_P450_CS"/>
</dbReference>
<evidence type="ECO:0000256" key="6">
    <source>
        <dbReference type="ARBA" id="ARBA00023004"/>
    </source>
</evidence>
<comment type="similarity">
    <text evidence="2 8">Belongs to the cytochrome P450 family.</text>
</comment>
<dbReference type="GO" id="GO:0020037">
    <property type="term" value="F:heme binding"/>
    <property type="evidence" value="ECO:0007669"/>
    <property type="project" value="InterPro"/>
</dbReference>
<dbReference type="PROSITE" id="PS00086">
    <property type="entry name" value="CYTOCHROME_P450"/>
    <property type="match status" value="1"/>
</dbReference>
<name>A0AAD6NP76_DREDA</name>
<keyword evidence="4 8" id="KW-0479">Metal-binding</keyword>